<proteinExistence type="predicted"/>
<dbReference type="Gene3D" id="3.40.50.1110">
    <property type="entry name" value="SGNH hydrolase"/>
    <property type="match status" value="1"/>
</dbReference>
<organism evidence="1 2">
    <name type="scientific">Rubritalea profundi</name>
    <dbReference type="NCBI Taxonomy" id="1658618"/>
    <lineage>
        <taxon>Bacteria</taxon>
        <taxon>Pseudomonadati</taxon>
        <taxon>Verrucomicrobiota</taxon>
        <taxon>Verrucomicrobiia</taxon>
        <taxon>Verrucomicrobiales</taxon>
        <taxon>Rubritaleaceae</taxon>
        <taxon>Rubritalea</taxon>
    </lineage>
</organism>
<reference evidence="1 2" key="1">
    <citation type="submission" date="2016-12" db="EMBL/GenBank/DDBJ databases">
        <title>Study of bacterial adaptation to deep sea.</title>
        <authorList>
            <person name="Song J."/>
            <person name="Yoshizawa S."/>
            <person name="Kogure K."/>
        </authorList>
    </citation>
    <scope>NUCLEOTIDE SEQUENCE [LARGE SCALE GENOMIC DNA]</scope>
    <source>
        <strain evidence="1 2">SAORIC-165</strain>
    </source>
</reference>
<dbReference type="GO" id="GO:0016298">
    <property type="term" value="F:lipase activity"/>
    <property type="evidence" value="ECO:0007669"/>
    <property type="project" value="InterPro"/>
</dbReference>
<evidence type="ECO:0008006" key="3">
    <source>
        <dbReference type="Google" id="ProtNLM"/>
    </source>
</evidence>
<keyword evidence="2" id="KW-1185">Reference proteome</keyword>
<evidence type="ECO:0000313" key="2">
    <source>
        <dbReference type="Proteomes" id="UP000239907"/>
    </source>
</evidence>
<name>A0A2S7TZN5_9BACT</name>
<dbReference type="EMBL" id="MQWA01000001">
    <property type="protein sequence ID" value="PQJ28206.1"/>
    <property type="molecule type" value="Genomic_DNA"/>
</dbReference>
<gene>
    <name evidence="1" type="ORF">BSZ32_06600</name>
</gene>
<feature type="non-terminal residue" evidence="1">
    <location>
        <position position="269"/>
    </location>
</feature>
<dbReference type="AlphaFoldDB" id="A0A2S7TZN5"/>
<dbReference type="Proteomes" id="UP000239907">
    <property type="component" value="Unassembled WGS sequence"/>
</dbReference>
<dbReference type="GO" id="GO:0006629">
    <property type="term" value="P:lipid metabolic process"/>
    <property type="evidence" value="ECO:0007669"/>
    <property type="project" value="InterPro"/>
</dbReference>
<accession>A0A2S7TZN5</accession>
<sequence length="269" mass="29030">MKAPPNISLKKQIPSNLSLIGRRIVSGLLFFIFVAVAAADSAELPKGTDHFLNDMMTPFWATDTMINESVLMVSNGTESPKARLLFPAIKILSVKNAALDKTYKEGVDWVYANDTLSLVPGSSAPSLTTQQMYPAEKKKGWTFPKRGGGLVLFQEGHYFHDHQLAVTYTHKKGLWKGPVPEYAGTSLPNTLSKLKAGKPAKIVLYGDSITKGGNASGFTGALPGMPPFGELFVEYLRSVYDSSITVENTAVGGKASPWGIANVHARVTV</sequence>
<protein>
    <recommendedName>
        <fullName evidence="3">SGNH hydrolase-type esterase domain-containing protein</fullName>
    </recommendedName>
</protein>
<evidence type="ECO:0000313" key="1">
    <source>
        <dbReference type="EMBL" id="PQJ28206.1"/>
    </source>
</evidence>
<dbReference type="SUPFAM" id="SSF52266">
    <property type="entry name" value="SGNH hydrolase"/>
    <property type="match status" value="1"/>
</dbReference>
<comment type="caution">
    <text evidence="1">The sequence shown here is derived from an EMBL/GenBank/DDBJ whole genome shotgun (WGS) entry which is preliminary data.</text>
</comment>
<dbReference type="InterPro" id="IPR008265">
    <property type="entry name" value="Lipase_GDSL_AS"/>
</dbReference>
<dbReference type="InterPro" id="IPR036514">
    <property type="entry name" value="SGNH_hydro_sf"/>
</dbReference>
<dbReference type="PROSITE" id="PS01098">
    <property type="entry name" value="LIPASE_GDSL_SER"/>
    <property type="match status" value="1"/>
</dbReference>